<evidence type="ECO:0000256" key="6">
    <source>
        <dbReference type="RuleBase" id="RU000320"/>
    </source>
</evidence>
<dbReference type="AlphaFoldDB" id="A0A1H1QST1"/>
<dbReference type="GO" id="GO:0008137">
    <property type="term" value="F:NADH dehydrogenase (ubiquinone) activity"/>
    <property type="evidence" value="ECO:0007669"/>
    <property type="project" value="InterPro"/>
</dbReference>
<dbReference type="EMBL" id="LT629732">
    <property type="protein sequence ID" value="SDS26484.1"/>
    <property type="molecule type" value="Genomic_DNA"/>
</dbReference>
<evidence type="ECO:0000313" key="9">
    <source>
        <dbReference type="EMBL" id="SDS26484.1"/>
    </source>
</evidence>
<dbReference type="Proteomes" id="UP000198983">
    <property type="component" value="Chromosome I"/>
</dbReference>
<feature type="transmembrane region" description="Helical" evidence="7">
    <location>
        <begin position="6"/>
        <end position="24"/>
    </location>
</feature>
<dbReference type="GO" id="GO:0048039">
    <property type="term" value="F:ubiquinone binding"/>
    <property type="evidence" value="ECO:0007669"/>
    <property type="project" value="TreeGrafter"/>
</dbReference>
<dbReference type="RefSeq" id="WP_092652826.1">
    <property type="nucleotide sequence ID" value="NZ_LT629732.1"/>
</dbReference>
<feature type="transmembrane region" description="Helical" evidence="7">
    <location>
        <begin position="86"/>
        <end position="107"/>
    </location>
</feature>
<dbReference type="GO" id="GO:0003954">
    <property type="term" value="F:NADH dehydrogenase activity"/>
    <property type="evidence" value="ECO:0007669"/>
    <property type="project" value="TreeGrafter"/>
</dbReference>
<feature type="transmembrane region" description="Helical" evidence="7">
    <location>
        <begin position="142"/>
        <end position="159"/>
    </location>
</feature>
<evidence type="ECO:0000256" key="2">
    <source>
        <dbReference type="ARBA" id="ARBA00009025"/>
    </source>
</evidence>
<evidence type="ECO:0000256" key="4">
    <source>
        <dbReference type="ARBA" id="ARBA00022989"/>
    </source>
</evidence>
<organism evidence="9 10">
    <name type="scientific">Actinopolymorpha singaporensis</name>
    <dbReference type="NCBI Taxonomy" id="117157"/>
    <lineage>
        <taxon>Bacteria</taxon>
        <taxon>Bacillati</taxon>
        <taxon>Actinomycetota</taxon>
        <taxon>Actinomycetes</taxon>
        <taxon>Propionibacteriales</taxon>
        <taxon>Actinopolymorphaceae</taxon>
        <taxon>Actinopolymorpha</taxon>
    </lineage>
</organism>
<evidence type="ECO:0000256" key="1">
    <source>
        <dbReference type="ARBA" id="ARBA00004127"/>
    </source>
</evidence>
<evidence type="ECO:0000256" key="5">
    <source>
        <dbReference type="ARBA" id="ARBA00023136"/>
    </source>
</evidence>
<keyword evidence="3 6" id="KW-0812">Transmembrane</keyword>
<feature type="domain" description="NADH:quinone oxidoreductase/Mrp antiporter transmembrane" evidence="8">
    <location>
        <begin position="160"/>
        <end position="453"/>
    </location>
</feature>
<feature type="transmembrane region" description="Helical" evidence="7">
    <location>
        <begin position="308"/>
        <end position="330"/>
    </location>
</feature>
<dbReference type="NCBIfam" id="NF004500">
    <property type="entry name" value="PRK05846.1-4"/>
    <property type="match status" value="1"/>
</dbReference>
<evidence type="ECO:0000259" key="8">
    <source>
        <dbReference type="Pfam" id="PF00361"/>
    </source>
</evidence>
<dbReference type="GO" id="GO:0015990">
    <property type="term" value="P:electron transport coupled proton transport"/>
    <property type="evidence" value="ECO:0007669"/>
    <property type="project" value="TreeGrafter"/>
</dbReference>
<keyword evidence="5 7" id="KW-0472">Membrane</keyword>
<feature type="transmembrane region" description="Helical" evidence="7">
    <location>
        <begin position="196"/>
        <end position="217"/>
    </location>
</feature>
<accession>A0A1H1QST1</accession>
<protein>
    <submittedName>
        <fullName evidence="9">NADH dehydrogenase subunit M</fullName>
    </submittedName>
</protein>
<evidence type="ECO:0000256" key="7">
    <source>
        <dbReference type="SAM" id="Phobius"/>
    </source>
</evidence>
<reference evidence="9 10" key="1">
    <citation type="submission" date="2016-10" db="EMBL/GenBank/DDBJ databases">
        <authorList>
            <person name="de Groot N.N."/>
        </authorList>
    </citation>
    <scope>NUCLEOTIDE SEQUENCE [LARGE SCALE GENOMIC DNA]</scope>
    <source>
        <strain evidence="9 10">DSM 22024</strain>
    </source>
</reference>
<dbReference type="InterPro" id="IPR001750">
    <property type="entry name" value="ND/Mrp_TM"/>
</dbReference>
<dbReference type="Pfam" id="PF00361">
    <property type="entry name" value="Proton_antipo_M"/>
    <property type="match status" value="1"/>
</dbReference>
<dbReference type="STRING" id="117157.SAMN04489717_2135"/>
<feature type="transmembrane region" description="Helical" evidence="7">
    <location>
        <begin position="245"/>
        <end position="267"/>
    </location>
</feature>
<dbReference type="GO" id="GO:0042773">
    <property type="term" value="P:ATP synthesis coupled electron transport"/>
    <property type="evidence" value="ECO:0007669"/>
    <property type="project" value="InterPro"/>
</dbReference>
<dbReference type="PANTHER" id="PTHR43507:SF1">
    <property type="entry name" value="NADH-UBIQUINONE OXIDOREDUCTASE CHAIN 4"/>
    <property type="match status" value="1"/>
</dbReference>
<dbReference type="InterPro" id="IPR003918">
    <property type="entry name" value="NADH_UbQ_OxRdtase"/>
</dbReference>
<dbReference type="InterPro" id="IPR010227">
    <property type="entry name" value="NADH_Q_OxRdtase_chainM/4"/>
</dbReference>
<feature type="transmembrane region" description="Helical" evidence="7">
    <location>
        <begin position="368"/>
        <end position="386"/>
    </location>
</feature>
<dbReference type="GO" id="GO:0016020">
    <property type="term" value="C:membrane"/>
    <property type="evidence" value="ECO:0007669"/>
    <property type="project" value="UniProtKB-SubCell"/>
</dbReference>
<gene>
    <name evidence="9" type="ORF">SAMN04489717_2135</name>
</gene>
<evidence type="ECO:0000313" key="10">
    <source>
        <dbReference type="Proteomes" id="UP000198983"/>
    </source>
</evidence>
<dbReference type="PRINTS" id="PR01437">
    <property type="entry name" value="NUOXDRDTASE4"/>
</dbReference>
<dbReference type="GO" id="GO:0012505">
    <property type="term" value="C:endomembrane system"/>
    <property type="evidence" value="ECO:0007669"/>
    <property type="project" value="UniProtKB-SubCell"/>
</dbReference>
<feature type="transmembrane region" description="Helical" evidence="7">
    <location>
        <begin position="443"/>
        <end position="463"/>
    </location>
</feature>
<feature type="transmembrane region" description="Helical" evidence="7">
    <location>
        <begin position="337"/>
        <end position="356"/>
    </location>
</feature>
<dbReference type="OrthoDB" id="9768329at2"/>
<dbReference type="PANTHER" id="PTHR43507">
    <property type="entry name" value="NADH-UBIQUINONE OXIDOREDUCTASE CHAIN 4"/>
    <property type="match status" value="1"/>
</dbReference>
<feature type="transmembrane region" description="Helical" evidence="7">
    <location>
        <begin position="279"/>
        <end position="302"/>
    </location>
</feature>
<evidence type="ECO:0000256" key="3">
    <source>
        <dbReference type="ARBA" id="ARBA00022692"/>
    </source>
</evidence>
<name>A0A1H1QST1_9ACTN</name>
<proteinExistence type="inferred from homology"/>
<feature type="transmembrane region" description="Helical" evidence="7">
    <location>
        <begin position="36"/>
        <end position="54"/>
    </location>
</feature>
<keyword evidence="10" id="KW-1185">Reference proteome</keyword>
<comment type="similarity">
    <text evidence="2">Belongs to the complex I subunit 4 family.</text>
</comment>
<comment type="subcellular location">
    <subcellularLocation>
        <location evidence="1">Endomembrane system</location>
        <topology evidence="1">Multi-pass membrane protein</topology>
    </subcellularLocation>
    <subcellularLocation>
        <location evidence="6">Membrane</location>
        <topology evidence="6">Multi-pass membrane protein</topology>
    </subcellularLocation>
</comment>
<dbReference type="NCBIfam" id="TIGR01972">
    <property type="entry name" value="NDH_I_M"/>
    <property type="match status" value="1"/>
</dbReference>
<keyword evidence="4 7" id="KW-1133">Transmembrane helix</keyword>
<sequence length="540" mass="56888">MNNFPWLTVIGVLPAVGALVVALLPKGRDLLAKQTALAFSTVALVLAVVMAVRFDPAAASGGKFQFAEQHSWIPQFGVHYALGLDGIGLVLFLLTALLTPVVILASWNDADAPARAAGAAVDAAGQPIDADRTAQPRSGVKTFFALMLALETLALGVFAATDVFLFYVLFEATLIPVYFLIGRFGGPRRSYAAVKFLIYSLVGGLVMLASVVGLYALSASQTKGSPSFLLHSLTELNIDPTTQKWLFAGFFVAFAIKAPMWPVHTWLPDAAREATPGTSVLLVSILDKIGTFGMIRLCLQLFPEASQWATPAIIVLAVISVIYGAVLAIGQKDIKRVIAYSSVSHFGVIVLGIFAMTSQGQTGATLYMLNHGLSTAALFLVGGYLISRRGSSRIADFGGVDKVAPVLSGTWLFAALSGLALPGLAPFVSEFLALAGTFKRYEVAAIIATCSIILAALYMLILFQRTMTGPTAAAVAKMPDLRGREKLAIAPLVVLIIALGVFPKPALDVISPAVDATMKRVGVTDPAPKVPVTAPSEGTK</sequence>
<feature type="transmembrane region" description="Helical" evidence="7">
    <location>
        <begin position="165"/>
        <end position="184"/>
    </location>
</feature>
<feature type="transmembrane region" description="Helical" evidence="7">
    <location>
        <begin position="487"/>
        <end position="503"/>
    </location>
</feature>
<feature type="transmembrane region" description="Helical" evidence="7">
    <location>
        <begin position="406"/>
        <end position="428"/>
    </location>
</feature>